<dbReference type="Pfam" id="PF07969">
    <property type="entry name" value="Amidohydro_3"/>
    <property type="match status" value="1"/>
</dbReference>
<dbReference type="InterPro" id="IPR032466">
    <property type="entry name" value="Metal_Hydrolase"/>
</dbReference>
<organism evidence="2 3">
    <name type="scientific">Marivirga atlantica</name>
    <dbReference type="NCBI Taxonomy" id="1548457"/>
    <lineage>
        <taxon>Bacteria</taxon>
        <taxon>Pseudomonadati</taxon>
        <taxon>Bacteroidota</taxon>
        <taxon>Cytophagia</taxon>
        <taxon>Cytophagales</taxon>
        <taxon>Marivirgaceae</taxon>
        <taxon>Marivirga</taxon>
    </lineage>
</organism>
<dbReference type="CDD" id="cd01300">
    <property type="entry name" value="YtcJ_like"/>
    <property type="match status" value="1"/>
</dbReference>
<proteinExistence type="predicted"/>
<comment type="caution">
    <text evidence="2">The sequence shown here is derived from an EMBL/GenBank/DDBJ whole genome shotgun (WGS) entry which is preliminary data.</text>
</comment>
<reference evidence="2" key="1">
    <citation type="submission" date="2021-01" db="EMBL/GenBank/DDBJ databases">
        <title>Marivirga sp. nov., isolated from intertidal surface sediments.</title>
        <authorList>
            <person name="Zhang M."/>
        </authorList>
    </citation>
    <scope>NUCLEOTIDE SEQUENCE</scope>
    <source>
        <strain evidence="2">SM1354</strain>
    </source>
</reference>
<gene>
    <name evidence="2" type="ORF">JKP34_08925</name>
</gene>
<dbReference type="AlphaFoldDB" id="A0A937A862"/>
<dbReference type="EMBL" id="JAERQG010000002">
    <property type="protein sequence ID" value="MBL0765370.1"/>
    <property type="molecule type" value="Genomic_DNA"/>
</dbReference>
<dbReference type="Gene3D" id="3.20.20.140">
    <property type="entry name" value="Metal-dependent hydrolases"/>
    <property type="match status" value="1"/>
</dbReference>
<dbReference type="PROSITE" id="PS51257">
    <property type="entry name" value="PROKAR_LIPOPROTEIN"/>
    <property type="match status" value="1"/>
</dbReference>
<dbReference type="GO" id="GO:0016810">
    <property type="term" value="F:hydrolase activity, acting on carbon-nitrogen (but not peptide) bonds"/>
    <property type="evidence" value="ECO:0007669"/>
    <property type="project" value="InterPro"/>
</dbReference>
<dbReference type="Proteomes" id="UP000642920">
    <property type="component" value="Unassembled WGS sequence"/>
</dbReference>
<dbReference type="Gene3D" id="2.30.40.10">
    <property type="entry name" value="Urease, subunit C, domain 1"/>
    <property type="match status" value="1"/>
</dbReference>
<evidence type="ECO:0000313" key="3">
    <source>
        <dbReference type="Proteomes" id="UP000642920"/>
    </source>
</evidence>
<dbReference type="SUPFAM" id="SSF51556">
    <property type="entry name" value="Metallo-dependent hydrolases"/>
    <property type="match status" value="1"/>
</dbReference>
<keyword evidence="3" id="KW-1185">Reference proteome</keyword>
<dbReference type="PANTHER" id="PTHR22642">
    <property type="entry name" value="IMIDAZOLONEPROPIONASE"/>
    <property type="match status" value="1"/>
</dbReference>
<dbReference type="InterPro" id="IPR013108">
    <property type="entry name" value="Amidohydro_3"/>
</dbReference>
<accession>A0A937A862</accession>
<dbReference type="RefSeq" id="WP_201919913.1">
    <property type="nucleotide sequence ID" value="NZ_JAERQG010000002.1"/>
</dbReference>
<protein>
    <submittedName>
        <fullName evidence="2">Amidohydrolase</fullName>
    </submittedName>
</protein>
<dbReference type="InterPro" id="IPR011059">
    <property type="entry name" value="Metal-dep_hydrolase_composite"/>
</dbReference>
<dbReference type="PANTHER" id="PTHR22642:SF2">
    <property type="entry name" value="PROTEIN LONG AFTER FAR-RED 3"/>
    <property type="match status" value="1"/>
</dbReference>
<dbReference type="SUPFAM" id="SSF51338">
    <property type="entry name" value="Composite domain of metallo-dependent hydrolases"/>
    <property type="match status" value="1"/>
</dbReference>
<dbReference type="Gene3D" id="3.10.310.70">
    <property type="match status" value="1"/>
</dbReference>
<feature type="domain" description="Amidohydrolase 3" evidence="1">
    <location>
        <begin position="73"/>
        <end position="545"/>
    </location>
</feature>
<name>A0A937A862_9BACT</name>
<sequence>MNKFQSLCLVITILLFTACQSKKQADAIFFNANVYTVNDGFSKATAFAVKDNKFVAVGSDDEIRNQYESENITDLAGLAVYPGLIDGHAHFYRYSLGLQNVDLIGTSSFDEIIQKIQEHVKQYPDLPWIVGRGWDQNDWGDNTEFPTKDTLDILFPDKVVALRRIDGHALLTNQKGLDLAGINANTKVSGGEIILVNGKPSGVLVDNAIDLLSSKAPDISDERKVDLLKLGQENCFSVGLTSLADAGLQKVEIDFMDALQKDSILKMRVYAMLAPSDENIQHYFSNGHYKTDHMHVRSFKIYGDGALGSRGACLIEPYHDIHNATGFLLSEPEVFDSLAKDFALKNFQMNTHAIGDSTNRLITDIYAKYLKGKNDKRWRIEHAQIVHPRDMNKFGDYNILPSVQPTHATSDMYWADERLGEERLETAYAYKDLLEENDMLVLGSDFPVEDINPIYGFHSAVARKDADNYPEDGFQMENSISREAALKGMTIWAAYGQFEEEEKGSIEAGKLADFVILDQDIMTVAPEKLRATKVLETWVGGERVFKLSY</sequence>
<dbReference type="InterPro" id="IPR033932">
    <property type="entry name" value="YtcJ-like"/>
</dbReference>
<evidence type="ECO:0000313" key="2">
    <source>
        <dbReference type="EMBL" id="MBL0765370.1"/>
    </source>
</evidence>
<evidence type="ECO:0000259" key="1">
    <source>
        <dbReference type="Pfam" id="PF07969"/>
    </source>
</evidence>